<evidence type="ECO:0000256" key="4">
    <source>
        <dbReference type="PROSITE-ProRule" id="PRU00723"/>
    </source>
</evidence>
<dbReference type="PROSITE" id="PS50157">
    <property type="entry name" value="ZINC_FINGER_C2H2_2"/>
    <property type="match status" value="1"/>
</dbReference>
<name>A0A397APM8_APHAT</name>
<evidence type="ECO:0000313" key="9">
    <source>
        <dbReference type="Proteomes" id="UP000265427"/>
    </source>
</evidence>
<evidence type="ECO:0000256" key="1">
    <source>
        <dbReference type="ARBA" id="ARBA00022723"/>
    </source>
</evidence>
<dbReference type="AlphaFoldDB" id="A0A397APM8"/>
<dbReference type="InterPro" id="IPR000571">
    <property type="entry name" value="Znf_CCCH"/>
</dbReference>
<dbReference type="InterPro" id="IPR036236">
    <property type="entry name" value="Znf_C2H2_sf"/>
</dbReference>
<evidence type="ECO:0000256" key="3">
    <source>
        <dbReference type="ARBA" id="ARBA00022833"/>
    </source>
</evidence>
<keyword evidence="1 4" id="KW-0479">Metal-binding</keyword>
<feature type="compositionally biased region" description="Polar residues" evidence="5">
    <location>
        <begin position="97"/>
        <end position="107"/>
    </location>
</feature>
<sequence length="256" mass="28224">MSKRRRENEAAVPIAKRMQQSADLPFVVAKSANDDIEDQIKALEAQLDSSSSDESDDDDDDTTRTSNDDAHIVNLSAYQHDIVPALPSEQLPKAHSFQANASRSAKSTPPPVPKQKIVGKVPFACKPCGFVGKDLADFQAHKASGAHNDVVGTTAQRLSCQLCAKDFTSADQLAEHKLGKWHLMRKRTKKEHFHDAVRVCYDFMRGNCFRGDACSFGHAATNAKHQTIQKPTRHCTQFVAGTCKFGDQCIFIHQSS</sequence>
<dbReference type="Proteomes" id="UP000265427">
    <property type="component" value="Unassembled WGS sequence"/>
</dbReference>
<evidence type="ECO:0008006" key="10">
    <source>
        <dbReference type="Google" id="ProtNLM"/>
    </source>
</evidence>
<dbReference type="SUPFAM" id="SSF57667">
    <property type="entry name" value="beta-beta-alpha zinc fingers"/>
    <property type="match status" value="1"/>
</dbReference>
<evidence type="ECO:0000313" key="8">
    <source>
        <dbReference type="EMBL" id="RHY08225.1"/>
    </source>
</evidence>
<feature type="region of interest" description="Disordered" evidence="5">
    <location>
        <begin position="43"/>
        <end position="71"/>
    </location>
</feature>
<proteinExistence type="predicted"/>
<comment type="caution">
    <text evidence="8">The sequence shown here is derived from an EMBL/GenBank/DDBJ whole genome shotgun (WGS) entry which is preliminary data.</text>
</comment>
<evidence type="ECO:0000256" key="2">
    <source>
        <dbReference type="ARBA" id="ARBA00022771"/>
    </source>
</evidence>
<dbReference type="Gene3D" id="3.30.160.60">
    <property type="entry name" value="Classic Zinc Finger"/>
    <property type="match status" value="1"/>
</dbReference>
<feature type="compositionally biased region" description="Acidic residues" evidence="5">
    <location>
        <begin position="51"/>
        <end position="61"/>
    </location>
</feature>
<organism evidence="8 9">
    <name type="scientific">Aphanomyces astaci</name>
    <name type="common">Crayfish plague agent</name>
    <dbReference type="NCBI Taxonomy" id="112090"/>
    <lineage>
        <taxon>Eukaryota</taxon>
        <taxon>Sar</taxon>
        <taxon>Stramenopiles</taxon>
        <taxon>Oomycota</taxon>
        <taxon>Saprolegniomycetes</taxon>
        <taxon>Saprolegniales</taxon>
        <taxon>Verrucalvaceae</taxon>
        <taxon>Aphanomyces</taxon>
    </lineage>
</organism>
<feature type="domain" description="C2H2-type" evidence="7">
    <location>
        <begin position="158"/>
        <end position="187"/>
    </location>
</feature>
<feature type="region of interest" description="Disordered" evidence="5">
    <location>
        <begin position="1"/>
        <end position="23"/>
    </location>
</feature>
<dbReference type="GO" id="GO:0008270">
    <property type="term" value="F:zinc ion binding"/>
    <property type="evidence" value="ECO:0007669"/>
    <property type="project" value="UniProtKB-KW"/>
</dbReference>
<dbReference type="InterPro" id="IPR013087">
    <property type="entry name" value="Znf_C2H2_type"/>
</dbReference>
<evidence type="ECO:0000259" key="6">
    <source>
        <dbReference type="PROSITE" id="PS50103"/>
    </source>
</evidence>
<dbReference type="InterPro" id="IPR036855">
    <property type="entry name" value="Znf_CCCH_sf"/>
</dbReference>
<reference evidence="8 9" key="1">
    <citation type="submission" date="2018-08" db="EMBL/GenBank/DDBJ databases">
        <title>Aphanomyces genome sequencing and annotation.</title>
        <authorList>
            <person name="Minardi D."/>
            <person name="Oidtmann B."/>
            <person name="Van Der Giezen M."/>
            <person name="Studholme D.J."/>
        </authorList>
    </citation>
    <scope>NUCLEOTIDE SEQUENCE [LARGE SCALE GENOMIC DNA]</scope>
    <source>
        <strain evidence="8 9">Kv</strain>
    </source>
</reference>
<feature type="domain" description="C3H1-type" evidence="6">
    <location>
        <begin position="195"/>
        <end position="221"/>
    </location>
</feature>
<dbReference type="PROSITE" id="PS00028">
    <property type="entry name" value="ZINC_FINGER_C2H2_1"/>
    <property type="match status" value="1"/>
</dbReference>
<dbReference type="VEuPathDB" id="FungiDB:H257_07989"/>
<dbReference type="SMART" id="SM00356">
    <property type="entry name" value="ZnF_C3H1"/>
    <property type="match status" value="2"/>
</dbReference>
<keyword evidence="3 4" id="KW-0862">Zinc</keyword>
<feature type="compositionally biased region" description="Basic and acidic residues" evidence="5">
    <location>
        <begin position="62"/>
        <end position="71"/>
    </location>
</feature>
<dbReference type="SUPFAM" id="SSF90229">
    <property type="entry name" value="CCCH zinc finger"/>
    <property type="match status" value="1"/>
</dbReference>
<dbReference type="Pfam" id="PF12171">
    <property type="entry name" value="zf-C2H2_jaz"/>
    <property type="match status" value="1"/>
</dbReference>
<feature type="domain" description="C3H1-type" evidence="6">
    <location>
        <begin position="229"/>
        <end position="256"/>
    </location>
</feature>
<dbReference type="EMBL" id="QUSZ01005791">
    <property type="protein sequence ID" value="RHY08225.1"/>
    <property type="molecule type" value="Genomic_DNA"/>
</dbReference>
<evidence type="ECO:0000259" key="7">
    <source>
        <dbReference type="PROSITE" id="PS50157"/>
    </source>
</evidence>
<dbReference type="InterPro" id="IPR022755">
    <property type="entry name" value="Znf_C2H2_jaz"/>
</dbReference>
<dbReference type="Gene3D" id="3.30.1370.210">
    <property type="match status" value="1"/>
</dbReference>
<dbReference type="PROSITE" id="PS50103">
    <property type="entry name" value="ZF_C3H1"/>
    <property type="match status" value="2"/>
</dbReference>
<keyword evidence="2 4" id="KW-0863">Zinc-finger</keyword>
<protein>
    <recommendedName>
        <fullName evidence="10">C3H1-type domain-containing protein</fullName>
    </recommendedName>
</protein>
<feature type="region of interest" description="Disordered" evidence="5">
    <location>
        <begin position="94"/>
        <end position="113"/>
    </location>
</feature>
<gene>
    <name evidence="8" type="ORF">DYB36_001186</name>
</gene>
<feature type="zinc finger region" description="C3H1-type" evidence="4">
    <location>
        <begin position="229"/>
        <end position="256"/>
    </location>
</feature>
<evidence type="ECO:0000256" key="5">
    <source>
        <dbReference type="SAM" id="MobiDB-lite"/>
    </source>
</evidence>
<feature type="zinc finger region" description="C3H1-type" evidence="4">
    <location>
        <begin position="195"/>
        <end position="221"/>
    </location>
</feature>
<accession>A0A397APM8</accession>